<accession>A0A8C5MLV2</accession>
<dbReference type="SMART" id="SM00409">
    <property type="entry name" value="IG"/>
    <property type="match status" value="3"/>
</dbReference>
<evidence type="ECO:0000256" key="5">
    <source>
        <dbReference type="SAM" id="Phobius"/>
    </source>
</evidence>
<evidence type="ECO:0000259" key="7">
    <source>
        <dbReference type="PROSITE" id="PS50835"/>
    </source>
</evidence>
<evidence type="ECO:0000256" key="3">
    <source>
        <dbReference type="ARBA" id="ARBA00023319"/>
    </source>
</evidence>
<dbReference type="FunFam" id="2.60.40.10:FF:000026">
    <property type="entry name" value="roundabout homolog 2 isoform X1"/>
    <property type="match status" value="1"/>
</dbReference>
<dbReference type="InterPro" id="IPR003598">
    <property type="entry name" value="Ig_sub2"/>
</dbReference>
<proteinExistence type="predicted"/>
<dbReference type="InterPro" id="IPR013098">
    <property type="entry name" value="Ig_I-set"/>
</dbReference>
<dbReference type="Pfam" id="PF07679">
    <property type="entry name" value="I-set"/>
    <property type="match status" value="2"/>
</dbReference>
<dbReference type="FunFam" id="2.60.40.10:FF:000840">
    <property type="entry name" value="Roundabout guidance receptor 4"/>
    <property type="match status" value="1"/>
</dbReference>
<feature type="chain" id="PRO_5034579341" evidence="6">
    <location>
        <begin position="19"/>
        <end position="1158"/>
    </location>
</feature>
<dbReference type="GeneTree" id="ENSGT00940000164559"/>
<feature type="transmembrane region" description="Helical" evidence="5">
    <location>
        <begin position="599"/>
        <end position="620"/>
    </location>
</feature>
<sequence>MLFVRFVAVLAALPFGWGSQVKHCDHKEPVGSLERGESHSCRQTRHIHHHRPHRRHRVRGSKAPSSEFPPRIIDHPSDLIVQKDKPATLNCRAEGNPEPTIEWYRNGEQVETSKPVQHPQRVLLPGGSLFFYQLKGKSDEGVYMCVARNHLGTASSRNSSLYITALKDDFRLHPSKDTVSVGNPLLIECLPPRGHPEPTVTWKKDGVTIEPDNGHVTVTPGKLTISYALKSDAGVYVCVATNEAGQKKSRGAQISVLEKPVITIKPGNIVTRSGSSVQFLCEVHGDPKPIVRWNKEAGELPQERYEITRENTLRIKHVTSRDSGTYICTAETKIESVSAQGLLVVRDAASLMVTCLVFEDPLDTGQTERQNEIHKQLDSVRLQLDNVTALPSTSVYLHWKILSPSKLTEGYSILYRLHSHADSDWTEWILPSSMEHSAIIPALRRGQCYEFKVRPFAGKVYGTESNVKHVQVPGDVPDVAPQNINVTRVEGGNGAIIVSWEAPPLGDYNTNITGYKVWCFGNETFNQSNWIVDKETKHLKIPALASGIKYQVQVAAITNAGIGTPSKPKDVFLETTDVQRVEEDVLSLDFVLRVLRHPAFIASTGAIAWIILMMVAIYICQHHSKRYSTKARSVMGNGLYRFASEDTIIKHRMDTIDSPWLSNTWKSTSCSRNYSSTTSMNSQFLWPETKDTADFHRSTISFERKSEGSRSQIIPLVPDGGILYGALCADLCGRDMATFQRPLPAAPCGRARPVPLGMFDQSSLPQFFSNNHLYGDLRHKLQRKPTDPSSPSISLKDSWVHNLKKELHQVNSAPLSPSHHTPESGRATGVKPFKQSLAGKGDSAKVMKTFSSPKILQYTTSLQVMNLLPFTALPPPPVPPPREEPLCDPRRDKVSFSSPATGQAANEDRLNNYVKEQTPPTTLNLKRSSFASLSMNGDNVLTPEDVAKYLELGEDNTGRNSVCDSTLPRPVSSAHTYGYIYSPLPSDMLESPQQNEDYDLELEDVNSLKSYRKYCETPTSSISEYESSMAGSLVNGWGSVSEDNYTSARCSMVSSSDGSFLMDASFAKALAVASFCFCEAGAADRLCTDLSPSASPLDGTLFGNNPGQNGETPKRGKCSALPVLDWNIDWMEEMESKHSQKSCARLPGTYSKKVDSFN</sequence>
<feature type="region of interest" description="Disordered" evidence="4">
    <location>
        <begin position="1098"/>
        <end position="1117"/>
    </location>
</feature>
<dbReference type="SUPFAM" id="SSF49265">
    <property type="entry name" value="Fibronectin type III"/>
    <property type="match status" value="1"/>
</dbReference>
<evidence type="ECO:0000256" key="1">
    <source>
        <dbReference type="ARBA" id="ARBA00022737"/>
    </source>
</evidence>
<evidence type="ECO:0000313" key="9">
    <source>
        <dbReference type="Ensembl" id="ENSLLEP00000014897.1"/>
    </source>
</evidence>
<keyword evidence="10" id="KW-1185">Reference proteome</keyword>
<feature type="domain" description="Ig-like" evidence="7">
    <location>
        <begin position="260"/>
        <end position="338"/>
    </location>
</feature>
<dbReference type="PANTHER" id="PTHR44170">
    <property type="entry name" value="PROTEIN SIDEKICK"/>
    <property type="match status" value="1"/>
</dbReference>
<organism evidence="9 10">
    <name type="scientific">Leptobrachium leishanense</name>
    <name type="common">Leishan spiny toad</name>
    <dbReference type="NCBI Taxonomy" id="445787"/>
    <lineage>
        <taxon>Eukaryota</taxon>
        <taxon>Metazoa</taxon>
        <taxon>Chordata</taxon>
        <taxon>Craniata</taxon>
        <taxon>Vertebrata</taxon>
        <taxon>Euteleostomi</taxon>
        <taxon>Amphibia</taxon>
        <taxon>Batrachia</taxon>
        <taxon>Anura</taxon>
        <taxon>Pelobatoidea</taxon>
        <taxon>Megophryidae</taxon>
        <taxon>Leptobrachium</taxon>
    </lineage>
</organism>
<feature type="region of interest" description="Disordered" evidence="4">
    <location>
        <begin position="43"/>
        <end position="69"/>
    </location>
</feature>
<evidence type="ECO:0000256" key="4">
    <source>
        <dbReference type="SAM" id="MobiDB-lite"/>
    </source>
</evidence>
<evidence type="ECO:0000256" key="2">
    <source>
        <dbReference type="ARBA" id="ARBA00023157"/>
    </source>
</evidence>
<dbReference type="InterPro" id="IPR007110">
    <property type="entry name" value="Ig-like_dom"/>
</dbReference>
<dbReference type="AlphaFoldDB" id="A0A8C5MLV2"/>
<feature type="compositionally biased region" description="Basic residues" evidence="4">
    <location>
        <begin position="43"/>
        <end position="60"/>
    </location>
</feature>
<dbReference type="SMART" id="SM00408">
    <property type="entry name" value="IGc2"/>
    <property type="match status" value="3"/>
</dbReference>
<reference evidence="9" key="1">
    <citation type="submission" date="2025-08" db="UniProtKB">
        <authorList>
            <consortium name="Ensembl"/>
        </authorList>
    </citation>
    <scope>IDENTIFICATION</scope>
</reference>
<dbReference type="FunFam" id="2.60.40.10:FF:000032">
    <property type="entry name" value="palladin isoform X1"/>
    <property type="match status" value="1"/>
</dbReference>
<dbReference type="PROSITE" id="PS50835">
    <property type="entry name" value="IG_LIKE"/>
    <property type="match status" value="3"/>
</dbReference>
<dbReference type="PROSITE" id="PS50853">
    <property type="entry name" value="FN3"/>
    <property type="match status" value="2"/>
</dbReference>
<dbReference type="Ensembl" id="ENSLLET00000015477.1">
    <property type="protein sequence ID" value="ENSLLEP00000014897.1"/>
    <property type="gene ID" value="ENSLLEG00000009491.1"/>
</dbReference>
<dbReference type="InterPro" id="IPR013783">
    <property type="entry name" value="Ig-like_fold"/>
</dbReference>
<dbReference type="Gene3D" id="2.60.40.10">
    <property type="entry name" value="Immunoglobulins"/>
    <property type="match status" value="5"/>
</dbReference>
<dbReference type="CDD" id="cd00063">
    <property type="entry name" value="FN3"/>
    <property type="match status" value="2"/>
</dbReference>
<name>A0A8C5MLV2_9ANUR</name>
<dbReference type="PANTHER" id="PTHR44170:SF11">
    <property type="entry name" value="ROUNDABOUT HOMOLOG 4"/>
    <property type="match status" value="1"/>
</dbReference>
<dbReference type="Pfam" id="PF00041">
    <property type="entry name" value="fn3"/>
    <property type="match status" value="1"/>
</dbReference>
<dbReference type="FunFam" id="2.60.40.10:FF:000065">
    <property type="entry name" value="roundabout homolog 1 isoform X3"/>
    <property type="match status" value="1"/>
</dbReference>
<feature type="domain" description="Fibronectin type-III" evidence="8">
    <location>
        <begin position="480"/>
        <end position="578"/>
    </location>
</feature>
<dbReference type="Pfam" id="PF13927">
    <property type="entry name" value="Ig_3"/>
    <property type="match status" value="1"/>
</dbReference>
<protein>
    <submittedName>
        <fullName evidence="9">Uncharacterized protein</fullName>
    </submittedName>
</protein>
<keyword evidence="2" id="KW-1015">Disulfide bond</keyword>
<dbReference type="GO" id="GO:0098609">
    <property type="term" value="P:cell-cell adhesion"/>
    <property type="evidence" value="ECO:0007669"/>
    <property type="project" value="TreeGrafter"/>
</dbReference>
<dbReference type="InterPro" id="IPR036179">
    <property type="entry name" value="Ig-like_dom_sf"/>
</dbReference>
<evidence type="ECO:0000313" key="10">
    <source>
        <dbReference type="Proteomes" id="UP000694569"/>
    </source>
</evidence>
<dbReference type="Proteomes" id="UP000694569">
    <property type="component" value="Unplaced"/>
</dbReference>
<dbReference type="SUPFAM" id="SSF48726">
    <property type="entry name" value="Immunoglobulin"/>
    <property type="match status" value="3"/>
</dbReference>
<feature type="domain" description="Ig-like" evidence="7">
    <location>
        <begin position="70"/>
        <end position="164"/>
    </location>
</feature>
<keyword evidence="3" id="KW-0393">Immunoglobulin domain</keyword>
<dbReference type="InterPro" id="IPR003961">
    <property type="entry name" value="FN3_dom"/>
</dbReference>
<feature type="domain" description="Fibronectin type-III" evidence="8">
    <location>
        <begin position="380"/>
        <end position="475"/>
    </location>
</feature>
<keyword evidence="1" id="KW-0677">Repeat</keyword>
<dbReference type="InterPro" id="IPR003599">
    <property type="entry name" value="Ig_sub"/>
</dbReference>
<keyword evidence="6" id="KW-0732">Signal</keyword>
<keyword evidence="5" id="KW-0472">Membrane</keyword>
<dbReference type="InterPro" id="IPR036116">
    <property type="entry name" value="FN3_sf"/>
</dbReference>
<dbReference type="OrthoDB" id="428111at2759"/>
<feature type="compositionally biased region" description="Polar residues" evidence="4">
    <location>
        <begin position="1102"/>
        <end position="1111"/>
    </location>
</feature>
<feature type="signal peptide" evidence="6">
    <location>
        <begin position="1"/>
        <end position="18"/>
    </location>
</feature>
<feature type="domain" description="Ig-like" evidence="7">
    <location>
        <begin position="168"/>
        <end position="255"/>
    </location>
</feature>
<keyword evidence="5" id="KW-1133">Transmembrane helix</keyword>
<evidence type="ECO:0000259" key="8">
    <source>
        <dbReference type="PROSITE" id="PS50853"/>
    </source>
</evidence>
<feature type="region of interest" description="Disordered" evidence="4">
    <location>
        <begin position="811"/>
        <end position="830"/>
    </location>
</feature>
<keyword evidence="5" id="KW-0812">Transmembrane</keyword>
<dbReference type="SMART" id="SM00060">
    <property type="entry name" value="FN3"/>
    <property type="match status" value="2"/>
</dbReference>
<reference evidence="9" key="2">
    <citation type="submission" date="2025-09" db="UniProtKB">
        <authorList>
            <consortium name="Ensembl"/>
        </authorList>
    </citation>
    <scope>IDENTIFICATION</scope>
</reference>
<evidence type="ECO:0000256" key="6">
    <source>
        <dbReference type="SAM" id="SignalP"/>
    </source>
</evidence>